<dbReference type="Pfam" id="PF01425">
    <property type="entry name" value="Amidase"/>
    <property type="match status" value="1"/>
</dbReference>
<dbReference type="Proteomes" id="UP001642900">
    <property type="component" value="Unassembled WGS sequence"/>
</dbReference>
<comment type="caution">
    <text evidence="4">The sequence shown here is derived from an EMBL/GenBank/DDBJ whole genome shotgun (WGS) entry which is preliminary data.</text>
</comment>
<proteinExistence type="predicted"/>
<dbReference type="GO" id="GO:0003824">
    <property type="term" value="F:catalytic activity"/>
    <property type="evidence" value="ECO:0007669"/>
    <property type="project" value="InterPro"/>
</dbReference>
<gene>
    <name evidence="4" type="ORF">G6N73_28570</name>
</gene>
<evidence type="ECO:0000256" key="2">
    <source>
        <dbReference type="ARBA" id="ARBA00021874"/>
    </source>
</evidence>
<dbReference type="Gene3D" id="3.90.1300.10">
    <property type="entry name" value="Amidase signature (AS) domain"/>
    <property type="match status" value="1"/>
</dbReference>
<keyword evidence="5" id="KW-1185">Reference proteome</keyword>
<dbReference type="InterPro" id="IPR000120">
    <property type="entry name" value="Amidase"/>
</dbReference>
<dbReference type="PROSITE" id="PS00571">
    <property type="entry name" value="AMIDASES"/>
    <property type="match status" value="1"/>
</dbReference>
<organism evidence="4 5">
    <name type="scientific">Allomesorhizobium camelthorni</name>
    <dbReference type="NCBI Taxonomy" id="475069"/>
    <lineage>
        <taxon>Bacteria</taxon>
        <taxon>Pseudomonadati</taxon>
        <taxon>Pseudomonadota</taxon>
        <taxon>Alphaproteobacteria</taxon>
        <taxon>Hyphomicrobiales</taxon>
        <taxon>Phyllobacteriaceae</taxon>
        <taxon>Allomesorhizobium</taxon>
    </lineage>
</organism>
<dbReference type="InterPro" id="IPR020556">
    <property type="entry name" value="Amidase_CS"/>
</dbReference>
<feature type="domain" description="Amidase" evidence="3">
    <location>
        <begin position="32"/>
        <end position="455"/>
    </location>
</feature>
<evidence type="ECO:0000313" key="4">
    <source>
        <dbReference type="EMBL" id="NGO55002.1"/>
    </source>
</evidence>
<name>A0A6G4WJM5_9HYPH</name>
<dbReference type="SUPFAM" id="SSF75304">
    <property type="entry name" value="Amidase signature (AS) enzymes"/>
    <property type="match status" value="1"/>
</dbReference>
<dbReference type="InterPro" id="IPR023631">
    <property type="entry name" value="Amidase_dom"/>
</dbReference>
<dbReference type="RefSeq" id="WP_165033369.1">
    <property type="nucleotide sequence ID" value="NZ_JAAKZF010000075.1"/>
</dbReference>
<sequence length="478" mass="50698">MSTPDFTGPELCTREAHEIVALLRKKEISPAELVEAAFSRIEAVDHHINAMPTLCRDRAEAAAGAISVDEAGEPGWLGGLPIAIKDLTEVAGVRTTMGTLGLADYVPDKSDPLVRRLETRGGVVVGKTNTPEFGAGANTFNDVFGVTRNPWNTRLNAGGSSGGAAAALATGEVWLAQGSDLAGSLRTPAAYCGVVGLRPSPGVAGGGPSTMRFHTEGVQGPMARSVRDAALFLDAMAGFSPVEPLSYPAPPTPYQQAVERADVKVRVAFTADMNGFGVISREMDGCLRDALGKIEGEGAVVVEDCPELPELDKTYRVLRAMLWAALPGRAPDAIQKHFKRTLRENIEFGRSLTIDDVYDAQLNRSRLFDNTVGFLRDFDVIACPVVGVMPGPVEEEYPTEVDGVPLKDYISWLRFSFLATTVGLPAISVPVGLTRDGIPIGLQLIGHHRGEARLLAVARAVEIATGGPLGPIDPVVMA</sequence>
<comment type="function">
    <text evidence="1">Hydrolyzes indole-3-acetamide (IAM) into indole-3-acetic acid (IAA).</text>
</comment>
<evidence type="ECO:0000256" key="1">
    <source>
        <dbReference type="ARBA" id="ARBA00003871"/>
    </source>
</evidence>
<dbReference type="AlphaFoldDB" id="A0A6G4WJM5"/>
<reference evidence="4 5" key="1">
    <citation type="submission" date="2020-02" db="EMBL/GenBank/DDBJ databases">
        <title>Genome sequence of strain CCNWXJ40-4.</title>
        <authorList>
            <person name="Gao J."/>
            <person name="Sun J."/>
        </authorList>
    </citation>
    <scope>NUCLEOTIDE SEQUENCE [LARGE SCALE GENOMIC DNA]</scope>
    <source>
        <strain evidence="4 5">CCNWXJ 40-4</strain>
    </source>
</reference>
<dbReference type="InterPro" id="IPR036928">
    <property type="entry name" value="AS_sf"/>
</dbReference>
<dbReference type="EMBL" id="JAAKZF010000075">
    <property type="protein sequence ID" value="NGO55002.1"/>
    <property type="molecule type" value="Genomic_DNA"/>
</dbReference>
<accession>A0A6G4WJM5</accession>
<evidence type="ECO:0000259" key="3">
    <source>
        <dbReference type="Pfam" id="PF01425"/>
    </source>
</evidence>
<evidence type="ECO:0000313" key="5">
    <source>
        <dbReference type="Proteomes" id="UP001642900"/>
    </source>
</evidence>
<dbReference type="PANTHER" id="PTHR11895">
    <property type="entry name" value="TRANSAMIDASE"/>
    <property type="match status" value="1"/>
</dbReference>
<protein>
    <recommendedName>
        <fullName evidence="2">Indoleacetamide hydrolase</fullName>
    </recommendedName>
</protein>
<dbReference type="PANTHER" id="PTHR11895:SF76">
    <property type="entry name" value="INDOLEACETAMIDE HYDROLASE"/>
    <property type="match status" value="1"/>
</dbReference>